<dbReference type="SUPFAM" id="SSF47226">
    <property type="entry name" value="Histidine-containing phosphotransfer domain, HPT domain"/>
    <property type="match status" value="1"/>
</dbReference>
<evidence type="ECO:0000259" key="9">
    <source>
        <dbReference type="PROSITE" id="PS50110"/>
    </source>
</evidence>
<reference evidence="10 11" key="1">
    <citation type="submission" date="2016-12" db="EMBL/GenBank/DDBJ databases">
        <title>Trade-off between light-utilization and light-protection in marine flavobacteria.</title>
        <authorList>
            <person name="Kumagai Y."/>
            <person name="Yoshizawa S."/>
            <person name="Kogure K."/>
            <person name="Iwasaki W."/>
        </authorList>
    </citation>
    <scope>NUCLEOTIDE SEQUENCE [LARGE SCALE GENOMIC DNA]</scope>
    <source>
        <strain evidence="10 11">KCTC 12100</strain>
    </source>
</reference>
<dbReference type="InterPro" id="IPR011006">
    <property type="entry name" value="CheY-like_superfamily"/>
</dbReference>
<feature type="domain" description="Histidine kinase" evidence="8">
    <location>
        <begin position="329"/>
        <end position="549"/>
    </location>
</feature>
<organism evidence="10 11">
    <name type="scientific">Polaribacter butkevichii</name>
    <dbReference type="NCBI Taxonomy" id="218490"/>
    <lineage>
        <taxon>Bacteria</taxon>
        <taxon>Pseudomonadati</taxon>
        <taxon>Bacteroidota</taxon>
        <taxon>Flavobacteriia</taxon>
        <taxon>Flavobacteriales</taxon>
        <taxon>Flavobacteriaceae</taxon>
    </lineage>
</organism>
<dbReference type="Pfam" id="PF00072">
    <property type="entry name" value="Response_reg"/>
    <property type="match status" value="1"/>
</dbReference>
<keyword evidence="3 6" id="KW-0597">Phosphoprotein</keyword>
<feature type="modified residue" description="4-aspartylphosphate" evidence="6">
    <location>
        <position position="619"/>
    </location>
</feature>
<keyword evidence="4" id="KW-0808">Transferase</keyword>
<keyword evidence="7" id="KW-1133">Transmembrane helix</keyword>
<keyword evidence="7" id="KW-0812">Transmembrane</keyword>
<gene>
    <name evidence="10" type="ORF">BTO14_00260</name>
</gene>
<feature type="transmembrane region" description="Helical" evidence="7">
    <location>
        <begin position="276"/>
        <end position="296"/>
    </location>
</feature>
<dbReference type="Gene3D" id="3.40.50.2300">
    <property type="match status" value="1"/>
</dbReference>
<dbReference type="SMART" id="SM00388">
    <property type="entry name" value="HisKA"/>
    <property type="match status" value="1"/>
</dbReference>
<dbReference type="InterPro" id="IPR001789">
    <property type="entry name" value="Sig_transdc_resp-reg_receiver"/>
</dbReference>
<dbReference type="EC" id="2.7.13.3" evidence="2"/>
<dbReference type="PANTHER" id="PTHR43047">
    <property type="entry name" value="TWO-COMPONENT HISTIDINE PROTEIN KINASE"/>
    <property type="match status" value="1"/>
</dbReference>
<dbReference type="SUPFAM" id="SSF52172">
    <property type="entry name" value="CheY-like"/>
    <property type="match status" value="1"/>
</dbReference>
<protein>
    <recommendedName>
        <fullName evidence="2">histidine kinase</fullName>
        <ecNumber evidence="2">2.7.13.3</ecNumber>
    </recommendedName>
</protein>
<keyword evidence="11" id="KW-1185">Reference proteome</keyword>
<accession>A0A2P6CAB9</accession>
<dbReference type="Gene3D" id="3.30.565.10">
    <property type="entry name" value="Histidine kinase-like ATPase, C-terminal domain"/>
    <property type="match status" value="1"/>
</dbReference>
<dbReference type="InterPro" id="IPR003661">
    <property type="entry name" value="HisK_dim/P_dom"/>
</dbReference>
<sequence>MQSFKKRITFKVLIGYIILGLLATISGFLILSEVKTFTQLQKQDISDRNIIIKTGTLIADIYKNESLARAALQFNSRTKFNEYLDENKKLVSKIDSLSLIVANNPQEFILDSIKLIIDKKLKNIIGLKNLNQNYDSDESINKAINKLSSIDSLLGKITINDFIKNPLFFGNETRSKLENFAIALNEYVPKDSINNIEQKKIDSLVTVSRKILKQAQNKTNKHRKYLKRKQNELIKNDLTISRKLQELLGNLEKDIILYTNNMNIQREETLNHSRTIILFAAGISFIIIIIFSIIILGDFWKTQRYRIQLEKANTTTKSLLKSREQLISMVSHDLRTPLSTITGFSELLQKSTQNTKDKNYIDHIRSASSYMGQLVDDLLEFSKLENGDISIKAIPFNLENHVDEIIQNAKSSIQDKPIDFVIKQDDSVNNLLISDPFRIKQILSNLIINACKFTNEGTITIESFIKKNGDKNSLEVLVSDTGIGISKDQKATIFKAFNQVDNTNDHTIKGFGLGLTISKKLAELLDGSLTLKSELNVGSTFTLKIPIKLSKKPIIKLDKTKTTTSVFNLTAVVVEDDSSMQQLLSDFLHQFHIKTHTFDNAQNAIEAIDKIPYDFVLTDIQLPKMNGIHFMEILKKNKSYKNQPIIAMTGRANISKEEYLKSGFSEVLIKPFDSHKLQSVLKQFFKANSKEININPTPIKEKKTVDFSTESMSIFLNNDTIAINKTLQIFLADTENNYEVLKKAKQQKDIHLLNEVSHKMLSMFKQLEVKSIIPYLETFETTKTIDNKSFLDFEELLKNFINSLKNYLN</sequence>
<evidence type="ECO:0000313" key="10">
    <source>
        <dbReference type="EMBL" id="PQJ71778.1"/>
    </source>
</evidence>
<dbReference type="CDD" id="cd00082">
    <property type="entry name" value="HisKA"/>
    <property type="match status" value="1"/>
</dbReference>
<dbReference type="InterPro" id="IPR003594">
    <property type="entry name" value="HATPase_dom"/>
</dbReference>
<dbReference type="PROSITE" id="PS50109">
    <property type="entry name" value="HIS_KIN"/>
    <property type="match status" value="1"/>
</dbReference>
<dbReference type="InterPro" id="IPR036097">
    <property type="entry name" value="HisK_dim/P_sf"/>
</dbReference>
<proteinExistence type="predicted"/>
<dbReference type="Pfam" id="PF02518">
    <property type="entry name" value="HATPase_c"/>
    <property type="match status" value="1"/>
</dbReference>
<dbReference type="SMART" id="SM00387">
    <property type="entry name" value="HATPase_c"/>
    <property type="match status" value="1"/>
</dbReference>
<dbReference type="OrthoDB" id="1046984at2"/>
<dbReference type="InterPro" id="IPR004358">
    <property type="entry name" value="Sig_transdc_His_kin-like_C"/>
</dbReference>
<dbReference type="InterPro" id="IPR005467">
    <property type="entry name" value="His_kinase_dom"/>
</dbReference>
<dbReference type="PRINTS" id="PR00344">
    <property type="entry name" value="BCTRLSENSOR"/>
</dbReference>
<comment type="catalytic activity">
    <reaction evidence="1">
        <text>ATP + protein L-histidine = ADP + protein N-phospho-L-histidine.</text>
        <dbReference type="EC" id="2.7.13.3"/>
    </reaction>
</comment>
<dbReference type="CDD" id="cd17546">
    <property type="entry name" value="REC_hyHK_CKI1_RcsC-like"/>
    <property type="match status" value="1"/>
</dbReference>
<feature type="transmembrane region" description="Helical" evidence="7">
    <location>
        <begin position="12"/>
        <end position="31"/>
    </location>
</feature>
<evidence type="ECO:0000256" key="4">
    <source>
        <dbReference type="ARBA" id="ARBA00022679"/>
    </source>
</evidence>
<dbReference type="RefSeq" id="WP_105047442.1">
    <property type="nucleotide sequence ID" value="NZ_CP150661.1"/>
</dbReference>
<dbReference type="PROSITE" id="PS50110">
    <property type="entry name" value="RESPONSE_REGULATORY"/>
    <property type="match status" value="1"/>
</dbReference>
<evidence type="ECO:0000256" key="7">
    <source>
        <dbReference type="SAM" id="Phobius"/>
    </source>
</evidence>
<evidence type="ECO:0000313" key="11">
    <source>
        <dbReference type="Proteomes" id="UP000247345"/>
    </source>
</evidence>
<name>A0A2P6CAB9_9FLAO</name>
<dbReference type="InterPro" id="IPR036641">
    <property type="entry name" value="HPT_dom_sf"/>
</dbReference>
<dbReference type="Pfam" id="PF00512">
    <property type="entry name" value="HisKA"/>
    <property type="match status" value="1"/>
</dbReference>
<dbReference type="GO" id="GO:0000155">
    <property type="term" value="F:phosphorelay sensor kinase activity"/>
    <property type="evidence" value="ECO:0007669"/>
    <property type="project" value="InterPro"/>
</dbReference>
<dbReference type="AlphaFoldDB" id="A0A2P6CAB9"/>
<dbReference type="CDD" id="cd16922">
    <property type="entry name" value="HATPase_EvgS-ArcB-TorS-like"/>
    <property type="match status" value="1"/>
</dbReference>
<dbReference type="EMBL" id="MSCK01000001">
    <property type="protein sequence ID" value="PQJ71778.1"/>
    <property type="molecule type" value="Genomic_DNA"/>
</dbReference>
<evidence type="ECO:0000256" key="6">
    <source>
        <dbReference type="PROSITE-ProRule" id="PRU00169"/>
    </source>
</evidence>
<evidence type="ECO:0000256" key="3">
    <source>
        <dbReference type="ARBA" id="ARBA00022553"/>
    </source>
</evidence>
<dbReference type="SUPFAM" id="SSF47384">
    <property type="entry name" value="Homodimeric domain of signal transducing histidine kinase"/>
    <property type="match status" value="1"/>
</dbReference>
<dbReference type="SUPFAM" id="SSF55874">
    <property type="entry name" value="ATPase domain of HSP90 chaperone/DNA topoisomerase II/histidine kinase"/>
    <property type="match status" value="1"/>
</dbReference>
<dbReference type="FunFam" id="3.30.565.10:FF:000010">
    <property type="entry name" value="Sensor histidine kinase RcsC"/>
    <property type="match status" value="1"/>
</dbReference>
<comment type="caution">
    <text evidence="10">The sequence shown here is derived from an EMBL/GenBank/DDBJ whole genome shotgun (WGS) entry which is preliminary data.</text>
</comment>
<evidence type="ECO:0000256" key="1">
    <source>
        <dbReference type="ARBA" id="ARBA00000085"/>
    </source>
</evidence>
<feature type="domain" description="Response regulatory" evidence="9">
    <location>
        <begin position="570"/>
        <end position="685"/>
    </location>
</feature>
<evidence type="ECO:0000256" key="5">
    <source>
        <dbReference type="ARBA" id="ARBA00022777"/>
    </source>
</evidence>
<dbReference type="InterPro" id="IPR036890">
    <property type="entry name" value="HATPase_C_sf"/>
</dbReference>
<dbReference type="Gene3D" id="1.10.287.130">
    <property type="match status" value="1"/>
</dbReference>
<dbReference type="SMART" id="SM00448">
    <property type="entry name" value="REC"/>
    <property type="match status" value="1"/>
</dbReference>
<keyword evidence="5" id="KW-0418">Kinase</keyword>
<evidence type="ECO:0000256" key="2">
    <source>
        <dbReference type="ARBA" id="ARBA00012438"/>
    </source>
</evidence>
<dbReference type="Proteomes" id="UP000247345">
    <property type="component" value="Unassembled WGS sequence"/>
</dbReference>
<keyword evidence="7" id="KW-0472">Membrane</keyword>
<evidence type="ECO:0000259" key="8">
    <source>
        <dbReference type="PROSITE" id="PS50109"/>
    </source>
</evidence>